<evidence type="ECO:0000256" key="1">
    <source>
        <dbReference type="ARBA" id="ARBA00011026"/>
    </source>
</evidence>
<dbReference type="Ensembl" id="ENSNMLT00000000291.1">
    <property type="protein sequence ID" value="ENSNMLP00000000234.1"/>
    <property type="gene ID" value="ENSNMLG00000000215.1"/>
</dbReference>
<dbReference type="InterPro" id="IPR026755">
    <property type="entry name" value="Fam221a/b"/>
</dbReference>
<dbReference type="PANTHER" id="PTHR31214:SF2">
    <property type="entry name" value="PROTEIN FAM221A"/>
    <property type="match status" value="1"/>
</dbReference>
<protein>
    <recommendedName>
        <fullName evidence="2">Protein FAM221A</fullName>
    </recommendedName>
</protein>
<evidence type="ECO:0000313" key="3">
    <source>
        <dbReference type="Ensembl" id="ENSNMLP00000000234.1"/>
    </source>
</evidence>
<keyword evidence="4" id="KW-1185">Reference proteome</keyword>
<evidence type="ECO:0000256" key="2">
    <source>
        <dbReference type="ARBA" id="ARBA00039630"/>
    </source>
</evidence>
<name>A0A8C6S595_9GOBI</name>
<reference evidence="3" key="2">
    <citation type="submission" date="2025-09" db="UniProtKB">
        <authorList>
            <consortium name="Ensembl"/>
        </authorList>
    </citation>
    <scope>IDENTIFICATION</scope>
</reference>
<sequence>MGLNLLSAVCTTVSHLCLCRYKQHQTEYEEVPAERPLLLGCRVRGCRCSQYQYVPRMGSRPVRCRCKHLPQDHSEAGAHVCTKCSCPGFHSPSVCGCGQPSSAHQTLVETAEERQARGRPLGWDVPYAAMGGLTGFSSLMDGYLRLNSDAGQRRKNFKYLASSFQADQHFETEMSAVGRQSPQTQAEQCALLHLLHGR</sequence>
<dbReference type="Proteomes" id="UP000694523">
    <property type="component" value="Unplaced"/>
</dbReference>
<evidence type="ECO:0000313" key="4">
    <source>
        <dbReference type="Proteomes" id="UP000694523"/>
    </source>
</evidence>
<reference evidence="3" key="1">
    <citation type="submission" date="2025-08" db="UniProtKB">
        <authorList>
            <consortium name="Ensembl"/>
        </authorList>
    </citation>
    <scope>IDENTIFICATION</scope>
</reference>
<accession>A0A8C6S595</accession>
<dbReference type="AlphaFoldDB" id="A0A8C6S595"/>
<dbReference type="Pfam" id="PF14753">
    <property type="entry name" value="FAM221"/>
    <property type="match status" value="1"/>
</dbReference>
<comment type="similarity">
    <text evidence="1">Belongs to the FAM221 family.</text>
</comment>
<proteinExistence type="inferred from homology"/>
<organism evidence="3 4">
    <name type="scientific">Neogobius melanostomus</name>
    <name type="common">round goby</name>
    <dbReference type="NCBI Taxonomy" id="47308"/>
    <lineage>
        <taxon>Eukaryota</taxon>
        <taxon>Metazoa</taxon>
        <taxon>Chordata</taxon>
        <taxon>Craniata</taxon>
        <taxon>Vertebrata</taxon>
        <taxon>Euteleostomi</taxon>
        <taxon>Actinopterygii</taxon>
        <taxon>Neopterygii</taxon>
        <taxon>Teleostei</taxon>
        <taxon>Neoteleostei</taxon>
        <taxon>Acanthomorphata</taxon>
        <taxon>Gobiaria</taxon>
        <taxon>Gobiiformes</taxon>
        <taxon>Gobioidei</taxon>
        <taxon>Gobiidae</taxon>
        <taxon>Benthophilinae</taxon>
        <taxon>Neogobiini</taxon>
        <taxon>Neogobius</taxon>
    </lineage>
</organism>
<dbReference type="PANTHER" id="PTHR31214">
    <property type="entry name" value="PROTEIN FAM221A-RELATED"/>
    <property type="match status" value="1"/>
</dbReference>